<comment type="caution">
    <text evidence="3">The sequence shown here is derived from an EMBL/GenBank/DDBJ whole genome shotgun (WGS) entry which is preliminary data.</text>
</comment>
<gene>
    <name evidence="3" type="ORF">ACFVKH_15300</name>
</gene>
<dbReference type="Pfam" id="PF01243">
    <property type="entry name" value="PNPOx_N"/>
    <property type="match status" value="1"/>
</dbReference>
<evidence type="ECO:0000256" key="1">
    <source>
        <dbReference type="ARBA" id="ARBA00023002"/>
    </source>
</evidence>
<dbReference type="InterPro" id="IPR052019">
    <property type="entry name" value="F420H2_bilvrd_red/Heme_oxyg"/>
</dbReference>
<dbReference type="Proteomes" id="UP001600165">
    <property type="component" value="Unassembled WGS sequence"/>
</dbReference>
<keyword evidence="4" id="KW-1185">Reference proteome</keyword>
<protein>
    <submittedName>
        <fullName evidence="3">HugZ family protein</fullName>
    </submittedName>
</protein>
<dbReference type="Gene3D" id="2.30.110.10">
    <property type="entry name" value="Electron Transport, Fmn-binding Protein, Chain A"/>
    <property type="match status" value="1"/>
</dbReference>
<keyword evidence="1" id="KW-0560">Oxidoreductase</keyword>
<dbReference type="PIRSF" id="PIRSF004633">
    <property type="entry name" value="UCP_PLP_oxd"/>
    <property type="match status" value="1"/>
</dbReference>
<dbReference type="EMBL" id="JBHZOL010000088">
    <property type="protein sequence ID" value="MFE4107658.1"/>
    <property type="molecule type" value="Genomic_DNA"/>
</dbReference>
<evidence type="ECO:0000313" key="3">
    <source>
        <dbReference type="EMBL" id="MFE4107658.1"/>
    </source>
</evidence>
<reference evidence="3 4" key="1">
    <citation type="submission" date="2024-10" db="EMBL/GenBank/DDBJ databases">
        <authorList>
            <person name="Ratan Roy A."/>
            <person name="Morales Sandoval P.H."/>
            <person name="De Los Santos Villalobos S."/>
            <person name="Chakraborty S."/>
            <person name="Mukherjee J."/>
        </authorList>
    </citation>
    <scope>NUCLEOTIDE SEQUENCE [LARGE SCALE GENOMIC DNA]</scope>
    <source>
        <strain evidence="3 4">S1</strain>
    </source>
</reference>
<accession>A0ABW6IHG4</accession>
<dbReference type="InterPro" id="IPR012349">
    <property type="entry name" value="Split_barrel_FMN-bd"/>
</dbReference>
<dbReference type="InterPro" id="IPR014419">
    <property type="entry name" value="HutZ"/>
</dbReference>
<evidence type="ECO:0000313" key="4">
    <source>
        <dbReference type="Proteomes" id="UP001600165"/>
    </source>
</evidence>
<evidence type="ECO:0000259" key="2">
    <source>
        <dbReference type="Pfam" id="PF01243"/>
    </source>
</evidence>
<name>A0ABW6IHG4_9CYAN</name>
<organism evidence="3 4">
    <name type="scientific">Almyronema epifaneia S1</name>
    <dbReference type="NCBI Taxonomy" id="2991925"/>
    <lineage>
        <taxon>Bacteria</taxon>
        <taxon>Bacillati</taxon>
        <taxon>Cyanobacteriota</taxon>
        <taxon>Cyanophyceae</taxon>
        <taxon>Nodosilineales</taxon>
        <taxon>Nodosilineaceae</taxon>
        <taxon>Almyronema</taxon>
        <taxon>Almyronema epifaneia</taxon>
    </lineage>
</organism>
<proteinExistence type="predicted"/>
<sequence length="165" mass="18858">MPELESVLAAYRRFPGEVQSLMLSTLNADGSPHASYAPFIVDEQYRFFIFTSGLSRHTQNLQTNGKASILLIVDESKTVQIFARQRLSYDCTAQLVAKDNTGWTQLCDRFQQRFGNIIEMLRSLPDFRIFQLTPYDGRFVMGFGAAYQVDPDHLENLIPEPKRNS</sequence>
<dbReference type="SUPFAM" id="SSF50475">
    <property type="entry name" value="FMN-binding split barrel"/>
    <property type="match status" value="1"/>
</dbReference>
<dbReference type="RefSeq" id="WP_377966582.1">
    <property type="nucleotide sequence ID" value="NZ_JBHZOL010000088.1"/>
</dbReference>
<dbReference type="PANTHER" id="PTHR35176">
    <property type="entry name" value="HEME OXYGENASE HI_0854-RELATED"/>
    <property type="match status" value="1"/>
</dbReference>
<dbReference type="InterPro" id="IPR011576">
    <property type="entry name" value="Pyridox_Oxase_N"/>
</dbReference>
<feature type="domain" description="Pyridoxamine 5'-phosphate oxidase N-terminal" evidence="2">
    <location>
        <begin position="10"/>
        <end position="140"/>
    </location>
</feature>
<dbReference type="PANTHER" id="PTHR35176:SF6">
    <property type="entry name" value="HEME OXYGENASE HI_0854-RELATED"/>
    <property type="match status" value="1"/>
</dbReference>